<gene>
    <name evidence="5" type="primary">gbsA</name>
    <name evidence="5" type="ORF">bsdE14_42670</name>
</gene>
<feature type="active site" evidence="2">
    <location>
        <position position="258"/>
    </location>
</feature>
<evidence type="ECO:0000256" key="1">
    <source>
        <dbReference type="ARBA" id="ARBA00023002"/>
    </source>
</evidence>
<dbReference type="EMBL" id="BRXR01000001">
    <property type="protein sequence ID" value="GLC32857.1"/>
    <property type="molecule type" value="Genomic_DNA"/>
</dbReference>
<organism evidence="5 6">
    <name type="scientific">Clostridium omnivorum</name>
    <dbReference type="NCBI Taxonomy" id="1604902"/>
    <lineage>
        <taxon>Bacteria</taxon>
        <taxon>Bacillati</taxon>
        <taxon>Bacillota</taxon>
        <taxon>Clostridia</taxon>
        <taxon>Eubacteriales</taxon>
        <taxon>Clostridiaceae</taxon>
        <taxon>Clostridium</taxon>
    </lineage>
</organism>
<dbReference type="InterPro" id="IPR029510">
    <property type="entry name" value="Ald_DH_CS_GLU"/>
</dbReference>
<dbReference type="InterPro" id="IPR015590">
    <property type="entry name" value="Aldehyde_DH_dom"/>
</dbReference>
<dbReference type="Gene3D" id="3.40.605.10">
    <property type="entry name" value="Aldehyde Dehydrogenase, Chain A, domain 1"/>
    <property type="match status" value="1"/>
</dbReference>
<keyword evidence="6" id="KW-1185">Reference proteome</keyword>
<reference evidence="5 6" key="1">
    <citation type="journal article" date="2024" name="Int. J. Syst. Evol. Microbiol.">
        <title>Clostridium omnivorum sp. nov., isolated from anoxic soil under the treatment of reductive soil disinfestation.</title>
        <authorList>
            <person name="Ueki A."/>
            <person name="Tonouchi A."/>
            <person name="Kaku N."/>
            <person name="Honma S."/>
            <person name="Ueki K."/>
        </authorList>
    </citation>
    <scope>NUCLEOTIDE SEQUENCE [LARGE SCALE GENOMIC DNA]</scope>
    <source>
        <strain evidence="5 6">E14</strain>
    </source>
</reference>
<comment type="similarity">
    <text evidence="3">Belongs to the aldehyde dehydrogenase family.</text>
</comment>
<accession>A0ABQ5NCT6</accession>
<dbReference type="Proteomes" id="UP001208567">
    <property type="component" value="Unassembled WGS sequence"/>
</dbReference>
<dbReference type="InterPro" id="IPR016163">
    <property type="entry name" value="Ald_DH_C"/>
</dbReference>
<proteinExistence type="inferred from homology"/>
<dbReference type="Gene3D" id="3.40.309.10">
    <property type="entry name" value="Aldehyde Dehydrogenase, Chain A, domain 2"/>
    <property type="match status" value="1"/>
</dbReference>
<evidence type="ECO:0000313" key="6">
    <source>
        <dbReference type="Proteomes" id="UP001208567"/>
    </source>
</evidence>
<dbReference type="RefSeq" id="WP_264852166.1">
    <property type="nucleotide sequence ID" value="NZ_BRXR01000001.1"/>
</dbReference>
<evidence type="ECO:0000259" key="4">
    <source>
        <dbReference type="Pfam" id="PF00171"/>
    </source>
</evidence>
<evidence type="ECO:0000256" key="2">
    <source>
        <dbReference type="PROSITE-ProRule" id="PRU10007"/>
    </source>
</evidence>
<feature type="domain" description="Aldehyde dehydrogenase" evidence="4">
    <location>
        <begin position="20"/>
        <end position="480"/>
    </location>
</feature>
<protein>
    <submittedName>
        <fullName evidence="5">Aldehyde dehydrogenase</fullName>
    </submittedName>
</protein>
<name>A0ABQ5NCT6_9CLOT</name>
<evidence type="ECO:0000256" key="3">
    <source>
        <dbReference type="RuleBase" id="RU003345"/>
    </source>
</evidence>
<dbReference type="Pfam" id="PF00171">
    <property type="entry name" value="Aldedh"/>
    <property type="match status" value="1"/>
</dbReference>
<dbReference type="InterPro" id="IPR016161">
    <property type="entry name" value="Ald_DH/histidinol_DH"/>
</dbReference>
<comment type="caution">
    <text evidence="5">The sequence shown here is derived from an EMBL/GenBank/DDBJ whole genome shotgun (WGS) entry which is preliminary data.</text>
</comment>
<dbReference type="SUPFAM" id="SSF53720">
    <property type="entry name" value="ALDH-like"/>
    <property type="match status" value="1"/>
</dbReference>
<dbReference type="InterPro" id="IPR016162">
    <property type="entry name" value="Ald_DH_N"/>
</dbReference>
<keyword evidence="1 3" id="KW-0560">Oxidoreductase</keyword>
<dbReference type="PANTHER" id="PTHR11699">
    <property type="entry name" value="ALDEHYDE DEHYDROGENASE-RELATED"/>
    <property type="match status" value="1"/>
</dbReference>
<dbReference type="PROSITE" id="PS00687">
    <property type="entry name" value="ALDEHYDE_DEHYDR_GLU"/>
    <property type="match status" value="1"/>
</dbReference>
<sequence>MNPLSFVKKDPYKLYINGEFVASESGKTFDIVNPVNNEAFAKAYKGGAVDAKKAILAARKAYDEGPWSKMSAKERSKLLIKAGQILSRRLEEFAAIETLECGKLYTSVLYYEAQMSVDAFEYFAGKARCIEGKVIPSEEGHLNYVLWQPCGVVGEILPWNGPLMMGCQKVCAILAAGNTVVIKPSSWASLSMLLIAEVFHEAGFPAGVLNIVTGSGDEVGDVLVTSPLVDMVSMTGGTDVGKKIIGRSKETVKDIALELGGKSPNIVFDDVNTDEVIKWARFGFTLNSGQVCVSGTRLILHKKIYEEFIAKLKAECEKFVPGNGFDYEKGVNFGTLISKEHAKNVWSYIEKGKSEGARLIMGGEPYTDTELSKGNFVPPTIFADVTPNMTIFQEEIFGPILCVTPFETEKEAIELANATRYGLAGAVFSKDIKRALRVAEHISGGQIYVNTYFSKGMIESPGTGWKESGIGVAGIQKYMMSKTVFVDMIDGSIPQV</sequence>
<evidence type="ECO:0000313" key="5">
    <source>
        <dbReference type="EMBL" id="GLC32857.1"/>
    </source>
</evidence>